<feature type="signal peptide" evidence="1">
    <location>
        <begin position="1"/>
        <end position="24"/>
    </location>
</feature>
<accession>A0A2G5CA16</accession>
<evidence type="ECO:0000313" key="3">
    <source>
        <dbReference type="Proteomes" id="UP000230069"/>
    </source>
</evidence>
<evidence type="ECO:0000313" key="2">
    <source>
        <dbReference type="EMBL" id="PIA28105.1"/>
    </source>
</evidence>
<evidence type="ECO:0000256" key="1">
    <source>
        <dbReference type="SAM" id="SignalP"/>
    </source>
</evidence>
<evidence type="ECO:0008006" key="4">
    <source>
        <dbReference type="Google" id="ProtNLM"/>
    </source>
</evidence>
<keyword evidence="1" id="KW-0732">Signal</keyword>
<protein>
    <recommendedName>
        <fullName evidence="4">Secreted protein</fullName>
    </recommendedName>
</protein>
<proteinExistence type="predicted"/>
<gene>
    <name evidence="2" type="ORF">AQUCO_07200022v1</name>
</gene>
<dbReference type="AlphaFoldDB" id="A0A2G5CA16"/>
<dbReference type="InParanoid" id="A0A2G5CA16"/>
<keyword evidence="3" id="KW-1185">Reference proteome</keyword>
<dbReference type="Proteomes" id="UP000230069">
    <property type="component" value="Unassembled WGS sequence"/>
</dbReference>
<name>A0A2G5CA16_AQUCA</name>
<feature type="chain" id="PRO_5013693672" description="Secreted protein" evidence="1">
    <location>
        <begin position="25"/>
        <end position="83"/>
    </location>
</feature>
<sequence>MMAKFSFSFSFLFFLFSFYCGCSAEKIKEKERSNCLRRLPRPLCGICDCYFNSEEDISYLHRQEVVFEVLFSRFQICYRSALI</sequence>
<reference evidence="2 3" key="1">
    <citation type="submission" date="2017-09" db="EMBL/GenBank/DDBJ databases">
        <title>WGS assembly of Aquilegia coerulea Goldsmith.</title>
        <authorList>
            <person name="Hodges S."/>
            <person name="Kramer E."/>
            <person name="Nordborg M."/>
            <person name="Tomkins J."/>
            <person name="Borevitz J."/>
            <person name="Derieg N."/>
            <person name="Yan J."/>
            <person name="Mihaltcheva S."/>
            <person name="Hayes R.D."/>
            <person name="Rokhsar D."/>
        </authorList>
    </citation>
    <scope>NUCLEOTIDE SEQUENCE [LARGE SCALE GENOMIC DNA]</scope>
    <source>
        <strain evidence="3">cv. Goldsmith</strain>
    </source>
</reference>
<dbReference type="EMBL" id="KZ305089">
    <property type="protein sequence ID" value="PIA28105.1"/>
    <property type="molecule type" value="Genomic_DNA"/>
</dbReference>
<organism evidence="2 3">
    <name type="scientific">Aquilegia coerulea</name>
    <name type="common">Rocky mountain columbine</name>
    <dbReference type="NCBI Taxonomy" id="218851"/>
    <lineage>
        <taxon>Eukaryota</taxon>
        <taxon>Viridiplantae</taxon>
        <taxon>Streptophyta</taxon>
        <taxon>Embryophyta</taxon>
        <taxon>Tracheophyta</taxon>
        <taxon>Spermatophyta</taxon>
        <taxon>Magnoliopsida</taxon>
        <taxon>Ranunculales</taxon>
        <taxon>Ranunculaceae</taxon>
        <taxon>Thalictroideae</taxon>
        <taxon>Aquilegia</taxon>
    </lineage>
</organism>